<reference evidence="2 3" key="1">
    <citation type="submission" date="2016-10" db="EMBL/GenBank/DDBJ databases">
        <title>Genome sequence of the basidiomycete white-rot fungus Trametes pubescens.</title>
        <authorList>
            <person name="Makela M.R."/>
            <person name="Granchi Z."/>
            <person name="Peng M."/>
            <person name="De Vries R.P."/>
            <person name="Grigoriev I."/>
            <person name="Riley R."/>
            <person name="Hilden K."/>
        </authorList>
    </citation>
    <scope>NUCLEOTIDE SEQUENCE [LARGE SCALE GENOMIC DNA]</scope>
    <source>
        <strain evidence="2 3">FBCC735</strain>
    </source>
</reference>
<feature type="compositionally biased region" description="Pro residues" evidence="1">
    <location>
        <begin position="7"/>
        <end position="17"/>
    </location>
</feature>
<feature type="compositionally biased region" description="Basic and acidic residues" evidence="1">
    <location>
        <begin position="425"/>
        <end position="437"/>
    </location>
</feature>
<name>A0A1M2V8F9_TRAPU</name>
<feature type="compositionally biased region" description="Polar residues" evidence="1">
    <location>
        <begin position="25"/>
        <end position="34"/>
    </location>
</feature>
<dbReference type="OrthoDB" id="2758679at2759"/>
<protein>
    <submittedName>
        <fullName evidence="2">Uncharacterized protein</fullName>
    </submittedName>
</protein>
<dbReference type="Proteomes" id="UP000184267">
    <property type="component" value="Unassembled WGS sequence"/>
</dbReference>
<feature type="compositionally biased region" description="Polar residues" evidence="1">
    <location>
        <begin position="804"/>
        <end position="817"/>
    </location>
</feature>
<feature type="compositionally biased region" description="Basic and acidic residues" evidence="1">
    <location>
        <begin position="78"/>
        <end position="87"/>
    </location>
</feature>
<feature type="compositionally biased region" description="Basic and acidic residues" evidence="1">
    <location>
        <begin position="155"/>
        <end position="166"/>
    </location>
</feature>
<evidence type="ECO:0000256" key="1">
    <source>
        <dbReference type="SAM" id="MobiDB-lite"/>
    </source>
</evidence>
<feature type="compositionally biased region" description="Basic and acidic residues" evidence="1">
    <location>
        <begin position="249"/>
        <end position="259"/>
    </location>
</feature>
<proteinExistence type="predicted"/>
<comment type="caution">
    <text evidence="2">The sequence shown here is derived from an EMBL/GenBank/DDBJ whole genome shotgun (WGS) entry which is preliminary data.</text>
</comment>
<feature type="compositionally biased region" description="Basic and acidic residues" evidence="1">
    <location>
        <begin position="818"/>
        <end position="861"/>
    </location>
</feature>
<evidence type="ECO:0000313" key="3">
    <source>
        <dbReference type="Proteomes" id="UP000184267"/>
    </source>
</evidence>
<dbReference type="STRING" id="154538.A0A1M2V8F9"/>
<feature type="region of interest" description="Disordered" evidence="1">
    <location>
        <begin position="1"/>
        <end position="267"/>
    </location>
</feature>
<organism evidence="2 3">
    <name type="scientific">Trametes pubescens</name>
    <name type="common">White-rot fungus</name>
    <dbReference type="NCBI Taxonomy" id="154538"/>
    <lineage>
        <taxon>Eukaryota</taxon>
        <taxon>Fungi</taxon>
        <taxon>Dikarya</taxon>
        <taxon>Basidiomycota</taxon>
        <taxon>Agaricomycotina</taxon>
        <taxon>Agaricomycetes</taxon>
        <taxon>Polyporales</taxon>
        <taxon>Polyporaceae</taxon>
        <taxon>Trametes</taxon>
    </lineage>
</organism>
<keyword evidence="3" id="KW-1185">Reference proteome</keyword>
<dbReference type="EMBL" id="MNAD01001599">
    <property type="protein sequence ID" value="OJT03796.1"/>
    <property type="molecule type" value="Genomic_DNA"/>
</dbReference>
<feature type="region of interest" description="Disordered" evidence="1">
    <location>
        <begin position="455"/>
        <end position="482"/>
    </location>
</feature>
<evidence type="ECO:0000313" key="2">
    <source>
        <dbReference type="EMBL" id="OJT03796.1"/>
    </source>
</evidence>
<feature type="region of interest" description="Disordered" evidence="1">
    <location>
        <begin position="800"/>
        <end position="884"/>
    </location>
</feature>
<dbReference type="AlphaFoldDB" id="A0A1M2V8F9"/>
<accession>A0A1M2V8F9</accession>
<feature type="region of interest" description="Disordered" evidence="1">
    <location>
        <begin position="383"/>
        <end position="437"/>
    </location>
</feature>
<feature type="compositionally biased region" description="Polar residues" evidence="1">
    <location>
        <begin position="391"/>
        <end position="402"/>
    </location>
</feature>
<sequence length="884" mass="98113">MDTPSPSGTPPPPPLTQPPAATQVWRPTTTQAATQVPFEKRRARPNARAMEQRTATSQPPPSTQPPRRHEESEEEGDQRDANVELGERISALCRRQNSMGLPPSSPVDSRDSTPTPPERNKPRRANRELGAPAQTEEWEEGERGRGSQSEDEDEMTKSEAEWEERAASPPVPQYELNSGSNDEGELEDPFYHRVEAQPGARVMERGRKRQRTSSLEDCEQEATRDVVSKPPQHAPPQPTQTPLAMDGTSGRREQVEDAPSHPLPQAAQLDRQTIIAILVNKARAQYHETVMTLARELNVTIEVSETLITAADFHSILYGVPQLGGQRPPPSITHPQIAADEARTRERILRRGEAAMLRPSDSDPSIRSPAPLLPQTAASLAMEEAGVSAATGRTGQRVTVQSERVAPTRDPRTRPKPTKAMQEAHWPRHQDGNGQSEDARMEIDQDEYGGLDASTMRSTSKTCDRGAPSALPPPAHPQMNPMRPQSMNRTWFKAKEESGTTAAPSATRTREDYRRAIASLDFVSSQDGFPMVQPRTSLDRIRGMEGTKMLEDWRKCDKNQRCIVDVHGPVSENATATSAILEGIFTKILGTDDYTLKAPPNARGAEPGKRASAWLLSGIAELAQSEMVIQYAFSRSDIAFCVYAGEVVIPRCIGGFDGCTQRNDNVARNVFIAEFEDEAMRAAIEKLVVKNAKFSGMRPSDAVDYIINTIDVELRRANEDDKNSPLVAYVYIESPTDRASKWDEWRKGVHDHTFSEATGRPIKPHGDVRCGDCHGTDHTTPQCLFGDVDDWVTGSVAAMRRAQSHQQRNAQAGPSKQKQSDSNRRATDYRKQQEGNKKKWVERRRDTDYHHDGDDAGERRQGGGGGGKSRNRSPQMNRGYHHRN</sequence>
<gene>
    <name evidence="2" type="ORF">TRAPUB_5618</name>
</gene>
<dbReference type="OMA" id="AHERDKE"/>